<dbReference type="SMART" id="SM00388">
    <property type="entry name" value="HisKA"/>
    <property type="match status" value="1"/>
</dbReference>
<dbReference type="Gene3D" id="3.30.450.40">
    <property type="match status" value="2"/>
</dbReference>
<dbReference type="InterPro" id="IPR000014">
    <property type="entry name" value="PAS"/>
</dbReference>
<dbReference type="InterPro" id="IPR000700">
    <property type="entry name" value="PAS-assoc_C"/>
</dbReference>
<dbReference type="InterPro" id="IPR035965">
    <property type="entry name" value="PAS-like_dom_sf"/>
</dbReference>
<sequence length="937" mass="101557">MTLRDAAEALAGAALQDVPACLLAHAVRPGVRAALLRARGAAWEATGAQEAPAALPGSAALWAGRAARAAQEGHFLYEEEEGGGAWAAAPLPGGPGQPITAVLLVAYDAPPSPEDQDTLRTLAALGGLALCAGKAVAGATERTQHLMSVSPIGIAAGTPDGQLVEVNDAYLNLLGFSRAEFEAGQIDWLALTPEREREADAAAFERAFRTGDSGWYEKTMLNRSGQSLPVEVYLLRASEGDRLLVVGYVRDLREQRRTERLTEELRRSQADTMRAQLALSTQRLTHSEESLAQREGDLTRSAEKLAASEASLRRSEGGLARLAEQLHTQNVQLEARTMVLEGFATLTRDLTRDTDLYALIRRAQQFTLTLLPQGFAVYYEPAGGLWRLKSQVGDLGSPELQRVLDAGISYEGTPNLLIPWQSLQPYYQEAYDHDADGLPEATAQLQTTATLPVLVSGRPRGIFAIGLNSAQPWSQADKVVLESVAQSLGVALEHVEQAQELQRHAAALEESNAALQARTRALEAFADLTRDLAQESDALTLVGRTQDAIVKLLPHTFSTYYEPGGDLWALQSHRGRFHDPALLARLEAGLPRGGAHNLDEPFATGEARYQHQYDAQSTPAVARVQLSAVRASAALPVMVNGQMRGVLGVGRQEARAWTAADQQLLSAVVFSLQLALDRAEHAQTSVRRTQELERSNRELEQFAYVASHDLQEPLRTITSFAELLARRFNTDADPKVERYARHITEGTARMQQLIQDLLTFARVTADRQPPQRVQPADLLRQVRADLQSQIEQAGATVSAGPLPPVLASPTQLRQLLQNLIGNALKFRAPGRAPQVQVSAQREGDWVRLSVQDNGIGIDPAYHERIFTVFQRLHGREQYLGNGIGLSVARRIVEGHGGQMGVDSVPGQGSTFWFTLPSGERRAEVRAGGPGSAAGGEG</sequence>
<dbReference type="SMART" id="SM00091">
    <property type="entry name" value="PAS"/>
    <property type="match status" value="1"/>
</dbReference>
<dbReference type="InterPro" id="IPR005467">
    <property type="entry name" value="His_kinase_dom"/>
</dbReference>
<dbReference type="InterPro" id="IPR003594">
    <property type="entry name" value="HATPase_dom"/>
</dbReference>
<dbReference type="InterPro" id="IPR036097">
    <property type="entry name" value="HisK_dim/P_sf"/>
</dbReference>
<dbReference type="SMART" id="SM00065">
    <property type="entry name" value="GAF"/>
    <property type="match status" value="2"/>
</dbReference>
<dbReference type="Gene3D" id="3.30.565.10">
    <property type="entry name" value="Histidine kinase-like ATPase, C-terminal domain"/>
    <property type="match status" value="1"/>
</dbReference>
<dbReference type="CDD" id="cd00082">
    <property type="entry name" value="HisKA"/>
    <property type="match status" value="1"/>
</dbReference>
<name>A0A7C9HSG7_9DEIO</name>
<evidence type="ECO:0000256" key="1">
    <source>
        <dbReference type="ARBA" id="ARBA00000085"/>
    </source>
</evidence>
<dbReference type="EMBL" id="WQLB01000018">
    <property type="protein sequence ID" value="MVN87772.1"/>
    <property type="molecule type" value="Genomic_DNA"/>
</dbReference>
<feature type="coiled-coil region" evidence="6">
    <location>
        <begin position="491"/>
        <end position="518"/>
    </location>
</feature>
<evidence type="ECO:0000256" key="5">
    <source>
        <dbReference type="ARBA" id="ARBA00022777"/>
    </source>
</evidence>
<evidence type="ECO:0000259" key="8">
    <source>
        <dbReference type="PROSITE" id="PS50112"/>
    </source>
</evidence>
<dbReference type="EC" id="2.7.13.3" evidence="2"/>
<evidence type="ECO:0000256" key="2">
    <source>
        <dbReference type="ARBA" id="ARBA00012438"/>
    </source>
</evidence>
<dbReference type="PROSITE" id="PS50109">
    <property type="entry name" value="HIS_KIN"/>
    <property type="match status" value="1"/>
</dbReference>
<evidence type="ECO:0000256" key="4">
    <source>
        <dbReference type="ARBA" id="ARBA00022679"/>
    </source>
</evidence>
<protein>
    <recommendedName>
        <fullName evidence="2">histidine kinase</fullName>
        <ecNumber evidence="2">2.7.13.3</ecNumber>
    </recommendedName>
</protein>
<keyword evidence="4" id="KW-0808">Transferase</keyword>
<dbReference type="GO" id="GO:0000155">
    <property type="term" value="F:phosphorelay sensor kinase activity"/>
    <property type="evidence" value="ECO:0007669"/>
    <property type="project" value="InterPro"/>
</dbReference>
<dbReference type="InterPro" id="IPR036890">
    <property type="entry name" value="HATPase_C_sf"/>
</dbReference>
<dbReference type="SUPFAM" id="SSF55781">
    <property type="entry name" value="GAF domain-like"/>
    <property type="match status" value="2"/>
</dbReference>
<keyword evidence="6" id="KW-0175">Coiled coil</keyword>
<evidence type="ECO:0000313" key="10">
    <source>
        <dbReference type="EMBL" id="MVN87772.1"/>
    </source>
</evidence>
<dbReference type="RefSeq" id="WP_157459816.1">
    <property type="nucleotide sequence ID" value="NZ_WQLB01000018.1"/>
</dbReference>
<dbReference type="PANTHER" id="PTHR43304">
    <property type="entry name" value="PHYTOCHROME-LIKE PROTEIN CPH1"/>
    <property type="match status" value="1"/>
</dbReference>
<dbReference type="FunFam" id="3.30.565.10:FF:000006">
    <property type="entry name" value="Sensor histidine kinase WalK"/>
    <property type="match status" value="1"/>
</dbReference>
<dbReference type="Pfam" id="PF02518">
    <property type="entry name" value="HATPase_c"/>
    <property type="match status" value="1"/>
</dbReference>
<dbReference type="AlphaFoldDB" id="A0A7C9HSG7"/>
<evidence type="ECO:0000259" key="9">
    <source>
        <dbReference type="PROSITE" id="PS50113"/>
    </source>
</evidence>
<comment type="caution">
    <text evidence="10">The sequence shown here is derived from an EMBL/GenBank/DDBJ whole genome shotgun (WGS) entry which is preliminary data.</text>
</comment>
<dbReference type="Proteomes" id="UP000483286">
    <property type="component" value="Unassembled WGS sequence"/>
</dbReference>
<dbReference type="SMART" id="SM00387">
    <property type="entry name" value="HATPase_c"/>
    <property type="match status" value="1"/>
</dbReference>
<proteinExistence type="predicted"/>
<keyword evidence="11" id="KW-1185">Reference proteome</keyword>
<evidence type="ECO:0000259" key="7">
    <source>
        <dbReference type="PROSITE" id="PS50109"/>
    </source>
</evidence>
<organism evidence="10 11">
    <name type="scientific">Deinococcus arboris</name>
    <dbReference type="NCBI Taxonomy" id="2682977"/>
    <lineage>
        <taxon>Bacteria</taxon>
        <taxon>Thermotogati</taxon>
        <taxon>Deinococcota</taxon>
        <taxon>Deinococci</taxon>
        <taxon>Deinococcales</taxon>
        <taxon>Deinococcaceae</taxon>
        <taxon>Deinococcus</taxon>
    </lineage>
</organism>
<keyword evidence="5" id="KW-0418">Kinase</keyword>
<feature type="domain" description="PAC" evidence="9">
    <location>
        <begin position="214"/>
        <end position="264"/>
    </location>
</feature>
<dbReference type="SUPFAM" id="SSF55874">
    <property type="entry name" value="ATPase domain of HSP90 chaperone/DNA topoisomerase II/histidine kinase"/>
    <property type="match status" value="1"/>
</dbReference>
<dbReference type="PANTHER" id="PTHR43304:SF1">
    <property type="entry name" value="PAC DOMAIN-CONTAINING PROTEIN"/>
    <property type="match status" value="1"/>
</dbReference>
<evidence type="ECO:0000256" key="6">
    <source>
        <dbReference type="SAM" id="Coils"/>
    </source>
</evidence>
<dbReference type="SUPFAM" id="SSF47384">
    <property type="entry name" value="Homodimeric domain of signal transducing histidine kinase"/>
    <property type="match status" value="1"/>
</dbReference>
<dbReference type="InterPro" id="IPR052162">
    <property type="entry name" value="Sensor_kinase/Photoreceptor"/>
</dbReference>
<comment type="catalytic activity">
    <reaction evidence="1">
        <text>ATP + protein L-histidine = ADP + protein N-phospho-L-histidine.</text>
        <dbReference type="EC" id="2.7.13.3"/>
    </reaction>
</comment>
<dbReference type="Pfam" id="PF13426">
    <property type="entry name" value="PAS_9"/>
    <property type="match status" value="1"/>
</dbReference>
<accession>A0A7C9HSG7</accession>
<dbReference type="PROSITE" id="PS50112">
    <property type="entry name" value="PAS"/>
    <property type="match status" value="1"/>
</dbReference>
<dbReference type="Gene3D" id="1.10.287.130">
    <property type="match status" value="1"/>
</dbReference>
<dbReference type="InterPro" id="IPR029016">
    <property type="entry name" value="GAF-like_dom_sf"/>
</dbReference>
<gene>
    <name evidence="10" type="ORF">GO986_13495</name>
</gene>
<dbReference type="SUPFAM" id="SSF55785">
    <property type="entry name" value="PYP-like sensor domain (PAS domain)"/>
    <property type="match status" value="1"/>
</dbReference>
<dbReference type="InterPro" id="IPR003018">
    <property type="entry name" value="GAF"/>
</dbReference>
<dbReference type="NCBIfam" id="TIGR00229">
    <property type="entry name" value="sensory_box"/>
    <property type="match status" value="1"/>
</dbReference>
<dbReference type="CDD" id="cd00130">
    <property type="entry name" value="PAS"/>
    <property type="match status" value="1"/>
</dbReference>
<dbReference type="Pfam" id="PF00512">
    <property type="entry name" value="HisKA"/>
    <property type="match status" value="1"/>
</dbReference>
<reference evidence="10 11" key="1">
    <citation type="submission" date="2019-12" db="EMBL/GenBank/DDBJ databases">
        <title>Deinococcus sp. HMF7620 Genome sequencing and assembly.</title>
        <authorList>
            <person name="Kang H."/>
            <person name="Kim H."/>
            <person name="Joh K."/>
        </authorList>
    </citation>
    <scope>NUCLEOTIDE SEQUENCE [LARGE SCALE GENOMIC DNA]</scope>
    <source>
        <strain evidence="10 11">HMF7620</strain>
    </source>
</reference>
<feature type="domain" description="Histidine kinase" evidence="7">
    <location>
        <begin position="705"/>
        <end position="919"/>
    </location>
</feature>
<keyword evidence="3" id="KW-0597">Phosphoprotein</keyword>
<evidence type="ECO:0000313" key="11">
    <source>
        <dbReference type="Proteomes" id="UP000483286"/>
    </source>
</evidence>
<dbReference type="Gene3D" id="3.30.450.20">
    <property type="entry name" value="PAS domain"/>
    <property type="match status" value="1"/>
</dbReference>
<dbReference type="InterPro" id="IPR003661">
    <property type="entry name" value="HisK_dim/P_dom"/>
</dbReference>
<feature type="domain" description="PAS" evidence="8">
    <location>
        <begin position="139"/>
        <end position="211"/>
    </location>
</feature>
<dbReference type="PROSITE" id="PS50113">
    <property type="entry name" value="PAC"/>
    <property type="match status" value="1"/>
</dbReference>
<dbReference type="InterPro" id="IPR004358">
    <property type="entry name" value="Sig_transdc_His_kin-like_C"/>
</dbReference>
<evidence type="ECO:0000256" key="3">
    <source>
        <dbReference type="ARBA" id="ARBA00022553"/>
    </source>
</evidence>
<dbReference type="PRINTS" id="PR00344">
    <property type="entry name" value="BCTRLSENSOR"/>
</dbReference>